<dbReference type="SUPFAM" id="SSF116734">
    <property type="entry name" value="DNA methylase specificity domain"/>
    <property type="match status" value="2"/>
</dbReference>
<reference evidence="5 6" key="1">
    <citation type="submission" date="2016-10" db="EMBL/GenBank/DDBJ databases">
        <authorList>
            <person name="de Groot N.N."/>
        </authorList>
    </citation>
    <scope>NUCLEOTIDE SEQUENCE [LARGE SCALE GENOMIC DNA]</scope>
    <source>
        <strain evidence="5 6">DSM 28286</strain>
    </source>
</reference>
<dbReference type="RefSeq" id="WP_090658444.1">
    <property type="nucleotide sequence ID" value="NZ_FOXQ01000006.1"/>
</dbReference>
<dbReference type="InterPro" id="IPR000055">
    <property type="entry name" value="Restrct_endonuc_typeI_TRD"/>
</dbReference>
<dbReference type="Proteomes" id="UP000199031">
    <property type="component" value="Unassembled WGS sequence"/>
</dbReference>
<evidence type="ECO:0000313" key="5">
    <source>
        <dbReference type="EMBL" id="SFQ18062.1"/>
    </source>
</evidence>
<dbReference type="Gene3D" id="1.10.287.1120">
    <property type="entry name" value="Bipartite methylase S protein"/>
    <property type="match status" value="1"/>
</dbReference>
<dbReference type="GO" id="GO:0003677">
    <property type="term" value="F:DNA binding"/>
    <property type="evidence" value="ECO:0007669"/>
    <property type="project" value="UniProtKB-KW"/>
</dbReference>
<evidence type="ECO:0000313" key="6">
    <source>
        <dbReference type="Proteomes" id="UP000199031"/>
    </source>
</evidence>
<gene>
    <name evidence="5" type="ORF">SAMN05444277_106129</name>
</gene>
<dbReference type="GO" id="GO:0009307">
    <property type="term" value="P:DNA restriction-modification system"/>
    <property type="evidence" value="ECO:0007669"/>
    <property type="project" value="UniProtKB-KW"/>
</dbReference>
<dbReference type="Pfam" id="PF01420">
    <property type="entry name" value="Methylase_S"/>
    <property type="match status" value="2"/>
</dbReference>
<feature type="domain" description="Type I restriction modification DNA specificity" evidence="4">
    <location>
        <begin position="212"/>
        <end position="382"/>
    </location>
</feature>
<dbReference type="InterPro" id="IPR044946">
    <property type="entry name" value="Restrct_endonuc_typeI_TRD_sf"/>
</dbReference>
<dbReference type="InterPro" id="IPR052021">
    <property type="entry name" value="Type-I_RS_S_subunit"/>
</dbReference>
<keyword evidence="2" id="KW-0680">Restriction system</keyword>
<evidence type="ECO:0000256" key="2">
    <source>
        <dbReference type="ARBA" id="ARBA00022747"/>
    </source>
</evidence>
<dbReference type="CDD" id="cd17273">
    <property type="entry name" value="RMtype1_S_EcoJA69PI-TRD1-CR1_like"/>
    <property type="match status" value="1"/>
</dbReference>
<dbReference type="Gene3D" id="3.90.220.20">
    <property type="entry name" value="DNA methylase specificity domains"/>
    <property type="match status" value="2"/>
</dbReference>
<keyword evidence="3" id="KW-0238">DNA-binding</keyword>
<dbReference type="CDD" id="cd17268">
    <property type="entry name" value="RMtype1_S_Ara36733I_TRD1-CR1_like"/>
    <property type="match status" value="1"/>
</dbReference>
<keyword evidence="6" id="KW-1185">Reference proteome</keyword>
<accession>A0A1I5WE97</accession>
<dbReference type="PANTHER" id="PTHR30408">
    <property type="entry name" value="TYPE-1 RESTRICTION ENZYME ECOKI SPECIFICITY PROTEIN"/>
    <property type="match status" value="1"/>
</dbReference>
<dbReference type="STRING" id="1465490.SAMN05444277_106129"/>
<name>A0A1I5WE97_9BACT</name>
<comment type="similarity">
    <text evidence="1">Belongs to the type-I restriction system S methylase family.</text>
</comment>
<feature type="domain" description="Type I restriction modification DNA specificity" evidence="4">
    <location>
        <begin position="17"/>
        <end position="194"/>
    </location>
</feature>
<protein>
    <submittedName>
        <fullName evidence="5">Type I restriction enzyme, S subunit</fullName>
    </submittedName>
</protein>
<organism evidence="5 6">
    <name type="scientific">Parafilimonas terrae</name>
    <dbReference type="NCBI Taxonomy" id="1465490"/>
    <lineage>
        <taxon>Bacteria</taxon>
        <taxon>Pseudomonadati</taxon>
        <taxon>Bacteroidota</taxon>
        <taxon>Chitinophagia</taxon>
        <taxon>Chitinophagales</taxon>
        <taxon>Chitinophagaceae</taxon>
        <taxon>Parafilimonas</taxon>
    </lineage>
</organism>
<dbReference type="PANTHER" id="PTHR30408:SF13">
    <property type="entry name" value="TYPE I RESTRICTION ENZYME HINDI SPECIFICITY SUBUNIT"/>
    <property type="match status" value="1"/>
</dbReference>
<dbReference type="OrthoDB" id="667970at2"/>
<dbReference type="AlphaFoldDB" id="A0A1I5WE97"/>
<dbReference type="EMBL" id="FOXQ01000006">
    <property type="protein sequence ID" value="SFQ18062.1"/>
    <property type="molecule type" value="Genomic_DNA"/>
</dbReference>
<evidence type="ECO:0000259" key="4">
    <source>
        <dbReference type="Pfam" id="PF01420"/>
    </source>
</evidence>
<evidence type="ECO:0000256" key="1">
    <source>
        <dbReference type="ARBA" id="ARBA00010923"/>
    </source>
</evidence>
<evidence type="ECO:0000256" key="3">
    <source>
        <dbReference type="ARBA" id="ARBA00023125"/>
    </source>
</evidence>
<sequence length="404" mass="44371">MELVETKYKETEVGLIPEDWEVKELGEIGAFSKGKGINKSDSNSGNIPAIRYGELYTHHNYIIKSFHSFISKNVSKQSKLLKKGDLLFAGSGETKEEIGKCAAFIFNDEVYAGGDVIILSPQKDSSIFLGYALNSKIVNFQKASKGQGDAVVHIYPKTLSEIKLPLPPLPEQKAIAEALSDTDAWIESLEKLIAKKRLIKQGAMQQLLTPKEGWEVKKLGAVATVIGGGTPSTSISEYWNGSIEWFTPTEIGYSKYLFSSKRKISISGLNNSSAIILPIGAILMTSRAVIGDLGILKIKACTNQGFQSLLVSPENDNEFIYYLMSTKKSTLLQNASGSTFLEISPTKVKSIEVVIPNKKEQTRIASILSNMDSEIEVLEKKLVKAQQIKRGMMQALLTGKVRLV</sequence>
<proteinExistence type="inferred from homology"/>